<dbReference type="GO" id="GO:0003677">
    <property type="term" value="F:DNA binding"/>
    <property type="evidence" value="ECO:0007669"/>
    <property type="project" value="InterPro"/>
</dbReference>
<dbReference type="InterPro" id="IPR027417">
    <property type="entry name" value="P-loop_NTPase"/>
</dbReference>
<evidence type="ECO:0000256" key="1">
    <source>
        <dbReference type="ARBA" id="ARBA00006637"/>
    </source>
</evidence>
<evidence type="ECO:0000256" key="6">
    <source>
        <dbReference type="ARBA" id="ARBA00023235"/>
    </source>
</evidence>
<dbReference type="Pfam" id="PF04851">
    <property type="entry name" value="ResIII"/>
    <property type="match status" value="1"/>
</dbReference>
<comment type="similarity">
    <text evidence="1">Belongs to the helicase family. RAD25/XPB subfamily.</text>
</comment>
<evidence type="ECO:0000259" key="11">
    <source>
        <dbReference type="PROSITE" id="PS51194"/>
    </source>
</evidence>
<dbReference type="GeneID" id="13301277"/>
<evidence type="ECO:0000313" key="12">
    <source>
        <dbReference type="EMBL" id="QEK79498.1"/>
    </source>
</evidence>
<dbReference type="SMART" id="SM00490">
    <property type="entry name" value="HELICc"/>
    <property type="match status" value="1"/>
</dbReference>
<evidence type="ECO:0000256" key="9">
    <source>
        <dbReference type="ARBA" id="ARBA00048988"/>
    </source>
</evidence>
<evidence type="ECO:0000259" key="10">
    <source>
        <dbReference type="PROSITE" id="PS51192"/>
    </source>
</evidence>
<dbReference type="CDD" id="cd17926">
    <property type="entry name" value="DEXHc_RE"/>
    <property type="match status" value="1"/>
</dbReference>
<sequence>MKVELYYDKGTVLIKGRVHIPMAKWDERVKAYRALAYKYKDIVEFLKSEGVDFEDHVIDNIIPSPIYDVEFDFELRDYQREAVKKFMRVGRGIIVLPTGAGKTIVALEIIRRLSVSTLVVVPTLALLEQWKERLSIFGEIGEFSGRKKELKPITVTTYDSAYINAELLGDKFLFLVFDECHHLPSEAYRNIAQMSIAPYRLGLTAFPERADNLHELFPELIGGIIYEKRPSELVGKYLANYEVVRIHVPLTREEREEYRKYYERFKRYVEKRGIQFTSLKDFQRIVLSTANDNEAFKALRALEQARKIAFNSTKKLEKLREILERHRGEKIIIFTRHNDLVYLISRKFLIPAITHKTNKEERSEILRKFRKGEYKAIVSSQVLDEGIDVPDASVGVIISGTGSSREFIQRLGRILRPAPGKEKAILYELISSGTSEVRISKRRRSSI</sequence>
<comment type="catalytic activity">
    <reaction evidence="9">
        <text>ATP + H2O = ADP + phosphate + H(+)</text>
        <dbReference type="Rhea" id="RHEA:13065"/>
        <dbReference type="ChEBI" id="CHEBI:15377"/>
        <dbReference type="ChEBI" id="CHEBI:15378"/>
        <dbReference type="ChEBI" id="CHEBI:30616"/>
        <dbReference type="ChEBI" id="CHEBI:43474"/>
        <dbReference type="ChEBI" id="CHEBI:456216"/>
        <dbReference type="EC" id="5.6.2.4"/>
    </reaction>
</comment>
<name>A0A5C0XT70_PYRFU</name>
<dbReference type="GO" id="GO:0004386">
    <property type="term" value="F:helicase activity"/>
    <property type="evidence" value="ECO:0007669"/>
    <property type="project" value="UniProtKB-KW"/>
</dbReference>
<gene>
    <name evidence="12" type="ORF">PFDSM3638_09570</name>
</gene>
<dbReference type="InterPro" id="IPR032438">
    <property type="entry name" value="ERCC3_RAD25_C"/>
</dbReference>
<dbReference type="CDD" id="cd18789">
    <property type="entry name" value="SF2_C_XPB"/>
    <property type="match status" value="1"/>
</dbReference>
<dbReference type="Pfam" id="PF18458">
    <property type="entry name" value="XPB_DRD"/>
    <property type="match status" value="1"/>
</dbReference>
<dbReference type="InterPro" id="IPR006935">
    <property type="entry name" value="Helicase/UvrB_N"/>
</dbReference>
<dbReference type="PANTHER" id="PTHR11274">
    <property type="entry name" value="RAD25/XP-B DNA REPAIR HELICASE"/>
    <property type="match status" value="1"/>
</dbReference>
<feature type="domain" description="Helicase C-terminal" evidence="11">
    <location>
        <begin position="315"/>
        <end position="447"/>
    </location>
</feature>
<dbReference type="RefSeq" id="WP_014835536.1">
    <property type="nucleotide sequence ID" value="NZ_CP023154.1"/>
</dbReference>
<evidence type="ECO:0000256" key="2">
    <source>
        <dbReference type="ARBA" id="ARBA00022741"/>
    </source>
</evidence>
<evidence type="ECO:0000256" key="4">
    <source>
        <dbReference type="ARBA" id="ARBA00022806"/>
    </source>
</evidence>
<accession>A0A5C0XT70</accession>
<keyword evidence="4 12" id="KW-0347">Helicase</keyword>
<reference evidence="12 13" key="1">
    <citation type="submission" date="2017-08" db="EMBL/GenBank/DDBJ databases">
        <title>Resequencing and Reannotation of the genome of Pyrococcus furiosus type strain DSM3638.</title>
        <authorList>
            <person name="Reichelt R.M."/>
            <person name="Bunk B."/>
        </authorList>
    </citation>
    <scope>NUCLEOTIDE SEQUENCE [LARGE SCALE GENOMIC DNA]</scope>
    <source>
        <strain evidence="12 13">DSM 3638</strain>
    </source>
</reference>
<evidence type="ECO:0000256" key="5">
    <source>
        <dbReference type="ARBA" id="ARBA00022840"/>
    </source>
</evidence>
<feature type="domain" description="Helicase ATP-binding" evidence="10">
    <location>
        <begin position="83"/>
        <end position="225"/>
    </location>
</feature>
<dbReference type="Pfam" id="PF00271">
    <property type="entry name" value="Helicase_C"/>
    <property type="match status" value="1"/>
</dbReference>
<protein>
    <recommendedName>
        <fullName evidence="8">DNA 3'-5' helicase</fullName>
        <ecNumber evidence="8">5.6.2.4</ecNumber>
    </recommendedName>
</protein>
<dbReference type="InterPro" id="IPR001650">
    <property type="entry name" value="Helicase_C-like"/>
</dbReference>
<dbReference type="InterPro" id="IPR014001">
    <property type="entry name" value="Helicase_ATP-bd"/>
</dbReference>
<dbReference type="PROSITE" id="PS51194">
    <property type="entry name" value="HELICASE_CTER"/>
    <property type="match status" value="1"/>
</dbReference>
<dbReference type="SUPFAM" id="SSF52540">
    <property type="entry name" value="P-loop containing nucleoside triphosphate hydrolases"/>
    <property type="match status" value="2"/>
</dbReference>
<dbReference type="GO" id="GO:0005524">
    <property type="term" value="F:ATP binding"/>
    <property type="evidence" value="ECO:0007669"/>
    <property type="project" value="UniProtKB-KW"/>
</dbReference>
<dbReference type="EC" id="5.6.2.4" evidence="8"/>
<dbReference type="SMART" id="SM00487">
    <property type="entry name" value="DEXDc"/>
    <property type="match status" value="1"/>
</dbReference>
<evidence type="ECO:0000256" key="7">
    <source>
        <dbReference type="ARBA" id="ARBA00034617"/>
    </source>
</evidence>
<dbReference type="Proteomes" id="UP000324354">
    <property type="component" value="Chromosome"/>
</dbReference>
<dbReference type="Gene3D" id="3.40.1170.30">
    <property type="match status" value="1"/>
</dbReference>
<keyword evidence="6" id="KW-0413">Isomerase</keyword>
<dbReference type="PANTHER" id="PTHR11274:SF0">
    <property type="entry name" value="GENERAL TRANSCRIPTION AND DNA REPAIR FACTOR IIH HELICASE SUBUNIT XPB"/>
    <property type="match status" value="1"/>
</dbReference>
<evidence type="ECO:0000313" key="13">
    <source>
        <dbReference type="Proteomes" id="UP000324354"/>
    </source>
</evidence>
<keyword evidence="2" id="KW-0547">Nucleotide-binding</keyword>
<evidence type="ECO:0000256" key="3">
    <source>
        <dbReference type="ARBA" id="ARBA00022801"/>
    </source>
</evidence>
<dbReference type="GO" id="GO:0016787">
    <property type="term" value="F:hydrolase activity"/>
    <property type="evidence" value="ECO:0007669"/>
    <property type="project" value="UniProtKB-KW"/>
</dbReference>
<dbReference type="AlphaFoldDB" id="A0A5C0XT70"/>
<dbReference type="Gene3D" id="3.40.50.300">
    <property type="entry name" value="P-loop containing nucleotide triphosphate hydrolases"/>
    <property type="match status" value="2"/>
</dbReference>
<proteinExistence type="inferred from homology"/>
<organism evidence="12 13">
    <name type="scientific">Pyrococcus furiosus (strain ATCC 43587 / DSM 3638 / JCM 8422 / Vc1)</name>
    <dbReference type="NCBI Taxonomy" id="186497"/>
    <lineage>
        <taxon>Archaea</taxon>
        <taxon>Methanobacteriati</taxon>
        <taxon>Methanobacteriota</taxon>
        <taxon>Thermococci</taxon>
        <taxon>Thermococcales</taxon>
        <taxon>Thermococcaceae</taxon>
        <taxon>Pyrococcus</taxon>
    </lineage>
</organism>
<comment type="catalytic activity">
    <reaction evidence="7">
        <text>Couples ATP hydrolysis with the unwinding of duplex DNA by translocating in the 3'-5' direction.</text>
        <dbReference type="EC" id="5.6.2.4"/>
    </reaction>
</comment>
<dbReference type="GeneID" id="41713723"/>
<keyword evidence="5" id="KW-0067">ATP-binding</keyword>
<dbReference type="PROSITE" id="PS51192">
    <property type="entry name" value="HELICASE_ATP_BIND_1"/>
    <property type="match status" value="1"/>
</dbReference>
<evidence type="ECO:0000256" key="8">
    <source>
        <dbReference type="ARBA" id="ARBA00034808"/>
    </source>
</evidence>
<dbReference type="InterPro" id="IPR040699">
    <property type="entry name" value="XPB_DRD"/>
</dbReference>
<dbReference type="InterPro" id="IPR050615">
    <property type="entry name" value="ATP-dep_DNA_Helicase"/>
</dbReference>
<dbReference type="GO" id="GO:0140097">
    <property type="term" value="F:catalytic activity, acting on DNA"/>
    <property type="evidence" value="ECO:0007669"/>
    <property type="project" value="UniProtKB-ARBA"/>
</dbReference>
<keyword evidence="3" id="KW-0378">Hydrolase</keyword>
<dbReference type="EMBL" id="CP023154">
    <property type="protein sequence ID" value="QEK79498.1"/>
    <property type="molecule type" value="Genomic_DNA"/>
</dbReference>